<comment type="caution">
    <text evidence="1">The sequence shown here is derived from an EMBL/GenBank/DDBJ whole genome shotgun (WGS) entry which is preliminary data.</text>
</comment>
<organism evidence="1 2">
    <name type="scientific">Leucogyrophana mollusca</name>
    <dbReference type="NCBI Taxonomy" id="85980"/>
    <lineage>
        <taxon>Eukaryota</taxon>
        <taxon>Fungi</taxon>
        <taxon>Dikarya</taxon>
        <taxon>Basidiomycota</taxon>
        <taxon>Agaricomycotina</taxon>
        <taxon>Agaricomycetes</taxon>
        <taxon>Agaricomycetidae</taxon>
        <taxon>Boletales</taxon>
        <taxon>Boletales incertae sedis</taxon>
        <taxon>Leucogyrophana</taxon>
    </lineage>
</organism>
<evidence type="ECO:0000313" key="2">
    <source>
        <dbReference type="Proteomes" id="UP000790709"/>
    </source>
</evidence>
<dbReference type="Proteomes" id="UP000790709">
    <property type="component" value="Unassembled WGS sequence"/>
</dbReference>
<evidence type="ECO:0000313" key="1">
    <source>
        <dbReference type="EMBL" id="KAH7918667.1"/>
    </source>
</evidence>
<keyword evidence="2" id="KW-1185">Reference proteome</keyword>
<name>A0ACB8AZ26_9AGAM</name>
<accession>A0ACB8AZ26</accession>
<reference evidence="1" key="1">
    <citation type="journal article" date="2021" name="New Phytol.">
        <title>Evolutionary innovations through gain and loss of genes in the ectomycorrhizal Boletales.</title>
        <authorList>
            <person name="Wu G."/>
            <person name="Miyauchi S."/>
            <person name="Morin E."/>
            <person name="Kuo A."/>
            <person name="Drula E."/>
            <person name="Varga T."/>
            <person name="Kohler A."/>
            <person name="Feng B."/>
            <person name="Cao Y."/>
            <person name="Lipzen A."/>
            <person name="Daum C."/>
            <person name="Hundley H."/>
            <person name="Pangilinan J."/>
            <person name="Johnson J."/>
            <person name="Barry K."/>
            <person name="LaButti K."/>
            <person name="Ng V."/>
            <person name="Ahrendt S."/>
            <person name="Min B."/>
            <person name="Choi I.G."/>
            <person name="Park H."/>
            <person name="Plett J.M."/>
            <person name="Magnuson J."/>
            <person name="Spatafora J.W."/>
            <person name="Nagy L.G."/>
            <person name="Henrissat B."/>
            <person name="Grigoriev I.V."/>
            <person name="Yang Z.L."/>
            <person name="Xu J."/>
            <person name="Martin F.M."/>
        </authorList>
    </citation>
    <scope>NUCLEOTIDE SEQUENCE</scope>
    <source>
        <strain evidence="1">KUC20120723A-06</strain>
    </source>
</reference>
<protein>
    <submittedName>
        <fullName evidence="1">Uncharacterized protein</fullName>
    </submittedName>
</protein>
<proteinExistence type="predicted"/>
<dbReference type="EMBL" id="MU266752">
    <property type="protein sequence ID" value="KAH7918667.1"/>
    <property type="molecule type" value="Genomic_DNA"/>
</dbReference>
<gene>
    <name evidence="1" type="ORF">BV22DRAFT_1108297</name>
</gene>
<sequence>MYWHNLCRINYTSYDVRRGQDIVNPRTDHRNIMLLSDSQSDADDTSPQQSFLYAQVLGIYHVNAVYIGPGSLDYNARRVEVFRLDTIRFVPMAKDHAFGCHLIPVFAEGRLHPDGIAMSHAAQDGMDWKMYYVNRSAPLFH</sequence>